<evidence type="ECO:0000313" key="1">
    <source>
        <dbReference type="EMBL" id="GAX11092.1"/>
    </source>
</evidence>
<comment type="caution">
    <text evidence="1">The sequence shown here is derived from an EMBL/GenBank/DDBJ whole genome shotgun (WGS) entry which is preliminary data.</text>
</comment>
<reference evidence="1 2" key="1">
    <citation type="journal article" date="2015" name="Plant Cell">
        <title>Oil accumulation by the oleaginous diatom Fistulifera solaris as revealed by the genome and transcriptome.</title>
        <authorList>
            <person name="Tanaka T."/>
            <person name="Maeda Y."/>
            <person name="Veluchamy A."/>
            <person name="Tanaka M."/>
            <person name="Abida H."/>
            <person name="Marechal E."/>
            <person name="Bowler C."/>
            <person name="Muto M."/>
            <person name="Sunaga Y."/>
            <person name="Tanaka M."/>
            <person name="Yoshino T."/>
            <person name="Taniguchi T."/>
            <person name="Fukuda Y."/>
            <person name="Nemoto M."/>
            <person name="Matsumoto M."/>
            <person name="Wong P.S."/>
            <person name="Aburatani S."/>
            <person name="Fujibuchi W."/>
        </authorList>
    </citation>
    <scope>NUCLEOTIDE SEQUENCE [LARGE SCALE GENOMIC DNA]</scope>
    <source>
        <strain evidence="1 2">JPCC DA0580</strain>
    </source>
</reference>
<protein>
    <submittedName>
        <fullName evidence="1">Uncharacterized protein</fullName>
    </submittedName>
</protein>
<dbReference type="InParanoid" id="A0A1Z5JB20"/>
<dbReference type="EMBL" id="BDSP01000036">
    <property type="protein sequence ID" value="GAX11092.1"/>
    <property type="molecule type" value="Genomic_DNA"/>
</dbReference>
<gene>
    <name evidence="1" type="ORF">FisN_9Hu182</name>
</gene>
<accession>A0A1Z5JB20</accession>
<proteinExistence type="predicted"/>
<organism evidence="1 2">
    <name type="scientific">Fistulifera solaris</name>
    <name type="common">Oleaginous diatom</name>
    <dbReference type="NCBI Taxonomy" id="1519565"/>
    <lineage>
        <taxon>Eukaryota</taxon>
        <taxon>Sar</taxon>
        <taxon>Stramenopiles</taxon>
        <taxon>Ochrophyta</taxon>
        <taxon>Bacillariophyta</taxon>
        <taxon>Bacillariophyceae</taxon>
        <taxon>Bacillariophycidae</taxon>
        <taxon>Naviculales</taxon>
        <taxon>Naviculaceae</taxon>
        <taxon>Fistulifera</taxon>
    </lineage>
</organism>
<dbReference type="AlphaFoldDB" id="A0A1Z5JB20"/>
<name>A0A1Z5JB20_FISSO</name>
<keyword evidence="2" id="KW-1185">Reference proteome</keyword>
<evidence type="ECO:0000313" key="2">
    <source>
        <dbReference type="Proteomes" id="UP000198406"/>
    </source>
</evidence>
<sequence length="136" mass="16338">MTDSQSYHYNEQHWAKLLSRFLIQQVAKVWKQRWSHTNEAHTSTAALHERQRLQAEVTRLYEMQPQCIIQHAFEVPLQDRQMHYSDTLFAWLTRRGAKKEHCINAIFAVFYTDKQPFFITNLVLGSHLFQRCRRGF</sequence>
<dbReference type="Proteomes" id="UP000198406">
    <property type="component" value="Unassembled WGS sequence"/>
</dbReference>